<evidence type="ECO:0000313" key="3">
    <source>
        <dbReference type="Proteomes" id="UP000236725"/>
    </source>
</evidence>
<dbReference type="RefSeq" id="WP_103984243.1">
    <property type="nucleotide sequence ID" value="NZ_FNVS01000021.1"/>
</dbReference>
<keyword evidence="3" id="KW-1185">Reference proteome</keyword>
<evidence type="ECO:0000259" key="1">
    <source>
        <dbReference type="Pfam" id="PF13173"/>
    </source>
</evidence>
<protein>
    <recommendedName>
        <fullName evidence="1">AAA domain-containing protein</fullName>
    </recommendedName>
</protein>
<dbReference type="Pfam" id="PF13173">
    <property type="entry name" value="AAA_14"/>
    <property type="match status" value="1"/>
</dbReference>
<comment type="caution">
    <text evidence="2">The sequence shown here is derived from an EMBL/GenBank/DDBJ whole genome shotgun (WGS) entry which is preliminary data.</text>
</comment>
<dbReference type="InterPro" id="IPR027417">
    <property type="entry name" value="P-loop_NTPase"/>
</dbReference>
<organism evidence="2 3">
    <name type="scientific">Parabacteroides chinchillae</name>
    <dbReference type="NCBI Taxonomy" id="871327"/>
    <lineage>
        <taxon>Bacteria</taxon>
        <taxon>Pseudomonadati</taxon>
        <taxon>Bacteroidota</taxon>
        <taxon>Bacteroidia</taxon>
        <taxon>Bacteroidales</taxon>
        <taxon>Tannerellaceae</taxon>
        <taxon>Parabacteroides</taxon>
    </lineage>
</organism>
<dbReference type="InterPro" id="IPR041682">
    <property type="entry name" value="AAA_14"/>
</dbReference>
<evidence type="ECO:0000313" key="2">
    <source>
        <dbReference type="EMBL" id="SEG22058.1"/>
    </source>
</evidence>
<dbReference type="Gene3D" id="3.40.50.300">
    <property type="entry name" value="P-loop containing nucleotide triphosphate hydrolases"/>
    <property type="match status" value="1"/>
</dbReference>
<gene>
    <name evidence="2" type="ORF">SAMN05444001_12141</name>
</gene>
<dbReference type="PANTHER" id="PTHR42990">
    <property type="entry name" value="ATPASE"/>
    <property type="match status" value="1"/>
</dbReference>
<dbReference type="SUPFAM" id="SSF52540">
    <property type="entry name" value="P-loop containing nucleoside triphosphate hydrolases"/>
    <property type="match status" value="1"/>
</dbReference>
<sequence length="394" mass="45724">MNMLHLNHHELIKGVNCTFLRYLHKQIDWNNRLIAIFGQQGVGKTTLLLQHIKSTFDNSDTALYLSLDNLWFQRNTLLDTVKDFCKAGGTHLFLDNVHCYSEWIKEVSILFDENPSVHIIVTASILQSVPVVKKELKRGVACYQMHTMSFREFLSYESILDIPPVPLDDLLKNYAEFVKKINAQFNVVPVFRNYLEHGCYPFYWQDPDAFYYRLADTVRETLDVDLPVLRTLYPAGVAKVKRLLMSVVEKVPARIRPAEMLKDVGLLRPQIDDYMGYLNDCGFIYMPKYMARITPLNQKIYMGNTNLLAALYGNKDNRRNMGETFFVDQLSNVATLEMIENDDFLINNKYTFMVGDPLRDYEPIKNKENSFAAVYGLPKCITNRMPVWVLGFLY</sequence>
<feature type="domain" description="AAA" evidence="1">
    <location>
        <begin position="31"/>
        <end position="154"/>
    </location>
</feature>
<reference evidence="2 3" key="1">
    <citation type="submission" date="2016-10" db="EMBL/GenBank/DDBJ databases">
        <authorList>
            <person name="Varghese N."/>
            <person name="Submissions S."/>
        </authorList>
    </citation>
    <scope>NUCLEOTIDE SEQUENCE [LARGE SCALE GENOMIC DNA]</scope>
    <source>
        <strain evidence="2 3">DSM 29073</strain>
    </source>
</reference>
<dbReference type="EMBL" id="FNVS01000021">
    <property type="protein sequence ID" value="SEG22058.1"/>
    <property type="molecule type" value="Genomic_DNA"/>
</dbReference>
<dbReference type="PANTHER" id="PTHR42990:SF1">
    <property type="entry name" value="AAA+ ATPASE DOMAIN-CONTAINING PROTEIN"/>
    <property type="match status" value="1"/>
</dbReference>
<accession>A0A8G2BYP1</accession>
<name>A0A8G2BYP1_9BACT</name>
<proteinExistence type="predicted"/>
<dbReference type="Proteomes" id="UP000236725">
    <property type="component" value="Unassembled WGS sequence"/>
</dbReference>
<dbReference type="AlphaFoldDB" id="A0A8G2BYP1"/>